<dbReference type="Pfam" id="PF02365">
    <property type="entry name" value="NAM"/>
    <property type="match status" value="1"/>
</dbReference>
<dbReference type="Proteomes" id="UP000623129">
    <property type="component" value="Unassembled WGS sequence"/>
</dbReference>
<dbReference type="PANTHER" id="PTHR31719:SF249">
    <property type="entry name" value="NAC DOMAIN-CONTAINING PROTEIN 2"/>
    <property type="match status" value="1"/>
</dbReference>
<sequence length="287" mass="33043">MATSRKRDAEAELNLPAGFRFHPTDEELVMHYLSRKATGAPLPVSIIAEVDLYKLDPWELPAEKALFGQREWYFFTPRDRKYPNGSRPNRAAGRGYWKATGADKPVSPKGSSRTVGIKKALVFYSGKAPKGTKTDWIMHEYRLIDTVRGNNNKKGSLRLDDWVLCRLYNKKNIWEKMQQKKEEALSISHGKTDNSLWEEMGLNNQRTPESEIDNGSFVDFDDTERILEYAWQQAEGRDCTDGFRAVNVKEDTEWFMDLKFDDLQQPNYSVFGSNVDVSNPDFVFSSF</sequence>
<dbReference type="FunFam" id="2.170.150.80:FF:000004">
    <property type="entry name" value="NAC transcription factor"/>
    <property type="match status" value="1"/>
</dbReference>
<keyword evidence="5" id="KW-0539">Nucleus</keyword>
<keyword evidence="9" id="KW-1185">Reference proteome</keyword>
<evidence type="ECO:0000256" key="1">
    <source>
        <dbReference type="ARBA" id="ARBA00004123"/>
    </source>
</evidence>
<dbReference type="PROSITE" id="PS51005">
    <property type="entry name" value="NAC"/>
    <property type="match status" value="1"/>
</dbReference>
<dbReference type="OrthoDB" id="1921961at2759"/>
<evidence type="ECO:0000313" key="9">
    <source>
        <dbReference type="Proteomes" id="UP000623129"/>
    </source>
</evidence>
<evidence type="ECO:0000259" key="7">
    <source>
        <dbReference type="PROSITE" id="PS51005"/>
    </source>
</evidence>
<comment type="subcellular location">
    <subcellularLocation>
        <location evidence="1">Nucleus</location>
    </subcellularLocation>
</comment>
<keyword evidence="2" id="KW-0805">Transcription regulation</keyword>
<dbReference type="GO" id="GO:0006355">
    <property type="term" value="P:regulation of DNA-templated transcription"/>
    <property type="evidence" value="ECO:0007669"/>
    <property type="project" value="InterPro"/>
</dbReference>
<reference evidence="8" key="1">
    <citation type="submission" date="2020-01" db="EMBL/GenBank/DDBJ databases">
        <title>Genome sequence of Kobresia littledalei, the first chromosome-level genome in the family Cyperaceae.</title>
        <authorList>
            <person name="Qu G."/>
        </authorList>
    </citation>
    <scope>NUCLEOTIDE SEQUENCE</scope>
    <source>
        <strain evidence="8">C.B.Clarke</strain>
        <tissue evidence="8">Leaf</tissue>
    </source>
</reference>
<keyword evidence="3" id="KW-0238">DNA-binding</keyword>
<dbReference type="GO" id="GO:0005634">
    <property type="term" value="C:nucleus"/>
    <property type="evidence" value="ECO:0007669"/>
    <property type="project" value="UniProtKB-SubCell"/>
</dbReference>
<organism evidence="8 9">
    <name type="scientific">Carex littledalei</name>
    <dbReference type="NCBI Taxonomy" id="544730"/>
    <lineage>
        <taxon>Eukaryota</taxon>
        <taxon>Viridiplantae</taxon>
        <taxon>Streptophyta</taxon>
        <taxon>Embryophyta</taxon>
        <taxon>Tracheophyta</taxon>
        <taxon>Spermatophyta</taxon>
        <taxon>Magnoliopsida</taxon>
        <taxon>Liliopsida</taxon>
        <taxon>Poales</taxon>
        <taxon>Cyperaceae</taxon>
        <taxon>Cyperoideae</taxon>
        <taxon>Cariceae</taxon>
        <taxon>Carex</taxon>
        <taxon>Carex subgen. Euthyceras</taxon>
    </lineage>
</organism>
<dbReference type="InterPro" id="IPR003441">
    <property type="entry name" value="NAC-dom"/>
</dbReference>
<dbReference type="GO" id="GO:0003677">
    <property type="term" value="F:DNA binding"/>
    <property type="evidence" value="ECO:0007669"/>
    <property type="project" value="UniProtKB-KW"/>
</dbReference>
<evidence type="ECO:0000313" key="8">
    <source>
        <dbReference type="EMBL" id="KAF3334680.1"/>
    </source>
</evidence>
<gene>
    <name evidence="8" type="ORF">FCM35_KLT21284</name>
</gene>
<accession>A0A833VNM3</accession>
<name>A0A833VNM3_9POAL</name>
<evidence type="ECO:0000256" key="3">
    <source>
        <dbReference type="ARBA" id="ARBA00023125"/>
    </source>
</evidence>
<protein>
    <submittedName>
        <fullName evidence="8">NAC domain-containing protein 68-like isoform X2</fullName>
    </submittedName>
</protein>
<feature type="region of interest" description="Disordered" evidence="6">
    <location>
        <begin position="84"/>
        <end position="111"/>
    </location>
</feature>
<evidence type="ECO:0000256" key="2">
    <source>
        <dbReference type="ARBA" id="ARBA00023015"/>
    </source>
</evidence>
<dbReference type="EMBL" id="SWLB01000009">
    <property type="protein sequence ID" value="KAF3334680.1"/>
    <property type="molecule type" value="Genomic_DNA"/>
</dbReference>
<proteinExistence type="predicted"/>
<feature type="domain" description="NAC" evidence="7">
    <location>
        <begin position="15"/>
        <end position="170"/>
    </location>
</feature>
<dbReference type="SUPFAM" id="SSF101941">
    <property type="entry name" value="NAC domain"/>
    <property type="match status" value="1"/>
</dbReference>
<evidence type="ECO:0000256" key="4">
    <source>
        <dbReference type="ARBA" id="ARBA00023163"/>
    </source>
</evidence>
<dbReference type="GO" id="GO:1901002">
    <property type="term" value="P:positive regulation of response to salt stress"/>
    <property type="evidence" value="ECO:0007669"/>
    <property type="project" value="UniProtKB-ARBA"/>
</dbReference>
<dbReference type="InterPro" id="IPR036093">
    <property type="entry name" value="NAC_dom_sf"/>
</dbReference>
<evidence type="ECO:0000256" key="6">
    <source>
        <dbReference type="SAM" id="MobiDB-lite"/>
    </source>
</evidence>
<dbReference type="Gene3D" id="2.170.150.80">
    <property type="entry name" value="NAC domain"/>
    <property type="match status" value="1"/>
</dbReference>
<dbReference type="PANTHER" id="PTHR31719">
    <property type="entry name" value="NAC TRANSCRIPTION FACTOR 56"/>
    <property type="match status" value="1"/>
</dbReference>
<keyword evidence="4" id="KW-0804">Transcription</keyword>
<evidence type="ECO:0000256" key="5">
    <source>
        <dbReference type="ARBA" id="ARBA00023242"/>
    </source>
</evidence>
<dbReference type="AlphaFoldDB" id="A0A833VNM3"/>
<comment type="caution">
    <text evidence="8">The sequence shown here is derived from an EMBL/GenBank/DDBJ whole genome shotgun (WGS) entry which is preliminary data.</text>
</comment>